<evidence type="ECO:0000256" key="7">
    <source>
        <dbReference type="PIRSR" id="PIRSR001217-1"/>
    </source>
</evidence>
<dbReference type="PANTHER" id="PTHR33209:SF1">
    <property type="entry name" value="PEPTIDASE S49 DOMAIN-CONTAINING PROTEIN"/>
    <property type="match status" value="1"/>
</dbReference>
<evidence type="ECO:0000259" key="9">
    <source>
        <dbReference type="Pfam" id="PF01343"/>
    </source>
</evidence>
<proteinExistence type="inferred from homology"/>
<keyword evidence="3" id="KW-0645">Protease</keyword>
<evidence type="ECO:0000256" key="6">
    <source>
        <dbReference type="ARBA" id="ARBA00023136"/>
    </source>
</evidence>
<dbReference type="Pfam" id="PF01343">
    <property type="entry name" value="Peptidase_S49"/>
    <property type="match status" value="2"/>
</dbReference>
<evidence type="ECO:0000256" key="5">
    <source>
        <dbReference type="ARBA" id="ARBA00022825"/>
    </source>
</evidence>
<dbReference type="Proteomes" id="UP000249061">
    <property type="component" value="Unassembled WGS sequence"/>
</dbReference>
<keyword evidence="4" id="KW-0378">Hydrolase</keyword>
<evidence type="ECO:0000256" key="2">
    <source>
        <dbReference type="ARBA" id="ARBA00008683"/>
    </source>
</evidence>
<feature type="domain" description="Peptidase S49" evidence="9">
    <location>
        <begin position="142"/>
        <end position="295"/>
    </location>
</feature>
<dbReference type="PIRSF" id="PIRSF001217">
    <property type="entry name" value="Protease_4_SppA"/>
    <property type="match status" value="1"/>
</dbReference>
<evidence type="ECO:0000256" key="4">
    <source>
        <dbReference type="ARBA" id="ARBA00022801"/>
    </source>
</evidence>
<dbReference type="GO" id="GO:0006465">
    <property type="term" value="P:signal peptide processing"/>
    <property type="evidence" value="ECO:0007669"/>
    <property type="project" value="InterPro"/>
</dbReference>
<dbReference type="AlphaFoldDB" id="A0A2W5TIH3"/>
<dbReference type="EMBL" id="QFQP01000005">
    <property type="protein sequence ID" value="PZR15389.1"/>
    <property type="molecule type" value="Genomic_DNA"/>
</dbReference>
<keyword evidence="5" id="KW-0720">Serine protease</keyword>
<feature type="active site" description="Nucleophile" evidence="7">
    <location>
        <position position="413"/>
    </location>
</feature>
<gene>
    <name evidence="10" type="primary">sppA</name>
    <name evidence="10" type="ORF">DI536_08015</name>
</gene>
<name>A0A2W5TIH3_9BACT</name>
<evidence type="ECO:0000313" key="10">
    <source>
        <dbReference type="EMBL" id="PZR15389.1"/>
    </source>
</evidence>
<accession>A0A2W5TIH3</accession>
<dbReference type="Gene3D" id="3.90.226.10">
    <property type="entry name" value="2-enoyl-CoA Hydratase, Chain A, domain 1"/>
    <property type="match status" value="2"/>
</dbReference>
<dbReference type="InterPro" id="IPR002142">
    <property type="entry name" value="Peptidase_S49"/>
</dbReference>
<evidence type="ECO:0000313" key="11">
    <source>
        <dbReference type="Proteomes" id="UP000249061"/>
    </source>
</evidence>
<dbReference type="NCBIfam" id="TIGR00706">
    <property type="entry name" value="SppA_dom"/>
    <property type="match status" value="1"/>
</dbReference>
<dbReference type="GO" id="GO:0016020">
    <property type="term" value="C:membrane"/>
    <property type="evidence" value="ECO:0007669"/>
    <property type="project" value="UniProtKB-SubCell"/>
</dbReference>
<protein>
    <submittedName>
        <fullName evidence="10">Signal peptide peptidase SppA</fullName>
    </submittedName>
</protein>
<comment type="caution">
    <text evidence="10">The sequence shown here is derived from an EMBL/GenBank/DDBJ whole genome shotgun (WGS) entry which is preliminary data.</text>
</comment>
<comment type="subcellular location">
    <subcellularLocation>
        <location evidence="1">Membrane</location>
    </subcellularLocation>
</comment>
<dbReference type="NCBIfam" id="TIGR00705">
    <property type="entry name" value="SppA_67K"/>
    <property type="match status" value="1"/>
</dbReference>
<keyword evidence="6 8" id="KW-0472">Membrane</keyword>
<reference evidence="10 11" key="1">
    <citation type="submission" date="2017-08" db="EMBL/GenBank/DDBJ databases">
        <title>Infants hospitalized years apart are colonized by the same room-sourced microbial strains.</title>
        <authorList>
            <person name="Brooks B."/>
            <person name="Olm M.R."/>
            <person name="Firek B.A."/>
            <person name="Baker R."/>
            <person name="Thomas B.C."/>
            <person name="Morowitz M.J."/>
            <person name="Banfield J.F."/>
        </authorList>
    </citation>
    <scope>NUCLEOTIDE SEQUENCE [LARGE SCALE GENOMIC DNA]</scope>
    <source>
        <strain evidence="10">S2_003_000_R2_14</strain>
    </source>
</reference>
<dbReference type="CDD" id="cd07023">
    <property type="entry name" value="S49_Sppa_N_C"/>
    <property type="match status" value="1"/>
</dbReference>
<dbReference type="PANTHER" id="PTHR33209">
    <property type="entry name" value="PROTEASE 4"/>
    <property type="match status" value="1"/>
</dbReference>
<sequence>MMDPNAAPPPTPYVPPAPPPKKSGGLGAGLILALGCFGFLILGFAGIVIMAALGGGDGAPSGPVDDASILRMKLSGAIPEYVRSSGLDELFGTPPVTVRQHVFNLEKAAKDKRIKGVLLELDSLEGTGWAKVEELRDALVEFKKSGKFVYVFSEHLSEREYALALAADSIIMPKDSWFEFNGLSSDISHYPGLLEKLGIEVQYFRYGKYKSVSGEQSGRKAFTEPVKEMIRENMNLTFNHFIDAVAQYRKLDAEKLKELVEQGRTKSDWAFENKLIDQLGYWDEVESILRDKTGVTDKKEKLHFVSATRYRNVDPNDAGLPDGKHTFALIYSSGLIVAGKGSDDPFGGDSTQGSDPLIKAIRRAVEDDDIKAIIFRVDSPGGAGLGCDYVRREIALAREKKPVIVSMSDVAASGGYWVSMDATAIVAQPTTATGSIGIYTVIPSFGGLYEKLGLNNETFKVGAHADALVLARTFTEEEAKQWDADLLNSYNRFVELAAAGRHMEFDKMQEFAQGRTWYGSQAKENGLVDELGGFPAAIKVARAKANIPDSETVSLKLFDKKKTFIEQLFDRDDEDEESPELAVTVLAKTVEASGLRPLFKKVPGLSGFTRQLLQGDETLFPMMEYQVEYH</sequence>
<dbReference type="GO" id="GO:0008236">
    <property type="term" value="F:serine-type peptidase activity"/>
    <property type="evidence" value="ECO:0007669"/>
    <property type="project" value="UniProtKB-KW"/>
</dbReference>
<dbReference type="InterPro" id="IPR047272">
    <property type="entry name" value="S49_SppA_C"/>
</dbReference>
<keyword evidence="8" id="KW-1133">Transmembrane helix</keyword>
<dbReference type="CDD" id="cd07018">
    <property type="entry name" value="S49_SppA_67K_type"/>
    <property type="match status" value="1"/>
</dbReference>
<feature type="domain" description="Peptidase S49" evidence="9">
    <location>
        <begin position="397"/>
        <end position="547"/>
    </location>
</feature>
<keyword evidence="8" id="KW-0812">Transmembrane</keyword>
<organism evidence="10 11">
    <name type="scientific">Archangium gephyra</name>
    <dbReference type="NCBI Taxonomy" id="48"/>
    <lineage>
        <taxon>Bacteria</taxon>
        <taxon>Pseudomonadati</taxon>
        <taxon>Myxococcota</taxon>
        <taxon>Myxococcia</taxon>
        <taxon>Myxococcales</taxon>
        <taxon>Cystobacterineae</taxon>
        <taxon>Archangiaceae</taxon>
        <taxon>Archangium</taxon>
    </lineage>
</organism>
<dbReference type="InterPro" id="IPR047217">
    <property type="entry name" value="S49_SppA_67K_type_N"/>
</dbReference>
<dbReference type="InterPro" id="IPR004635">
    <property type="entry name" value="Pept_S49_SppA"/>
</dbReference>
<evidence type="ECO:0000256" key="3">
    <source>
        <dbReference type="ARBA" id="ARBA00022670"/>
    </source>
</evidence>
<dbReference type="Gene3D" id="6.20.330.10">
    <property type="match status" value="1"/>
</dbReference>
<feature type="transmembrane region" description="Helical" evidence="8">
    <location>
        <begin position="30"/>
        <end position="53"/>
    </location>
</feature>
<dbReference type="InterPro" id="IPR004634">
    <property type="entry name" value="Pept_S49_pIV"/>
</dbReference>
<dbReference type="InterPro" id="IPR029045">
    <property type="entry name" value="ClpP/crotonase-like_dom_sf"/>
</dbReference>
<evidence type="ECO:0000256" key="1">
    <source>
        <dbReference type="ARBA" id="ARBA00004370"/>
    </source>
</evidence>
<dbReference type="SUPFAM" id="SSF52096">
    <property type="entry name" value="ClpP/crotonase"/>
    <property type="match status" value="2"/>
</dbReference>
<comment type="similarity">
    <text evidence="2">Belongs to the peptidase S49 family.</text>
</comment>
<feature type="active site" description="Proton donor/acceptor" evidence="7">
    <location>
        <position position="210"/>
    </location>
</feature>
<evidence type="ECO:0000256" key="8">
    <source>
        <dbReference type="SAM" id="Phobius"/>
    </source>
</evidence>